<dbReference type="Gene3D" id="3.30.1180.20">
    <property type="entry name" value="Dihydroxyacetone kinase, domain 2"/>
    <property type="match status" value="1"/>
</dbReference>
<sequence length="607" mass="64588">MKSKAFFSDPTRIVDHMCSSLAAQNPTLRYDSSNKVLYRPIGRTQNKVSLISGGGSGHEPAHAGYVGEGMLDAAVCGKVFASPNFDQIISAFDRVATPRGILVIVKNYTGDKLNFGLAAETYQAQTGIPTHIVTITDDVSVPYSRGKLVGRRGLAGAVLVHKISGAAAASGLGLGDVSKVAQHVSDNMATIGCSLDYANLPGGHDQPSIPEDAIELGMGIHNEPGAQRISPQPTIEQLVSNMLKLLLTENDPEHGFLKFQGVPQDKSDLVLLVNNLGGLSVLELQAISNVVLEELKSSYNITPIRIYVNTYLTALDAPGFSITLANLTPKLFSSNIDLLSLLDEPVKMSSWATCQPLESTASGTNSPENEERARSPQVKQDISCDQKAFATILQRILNQVTSDEPKLTEYDTLMGDGDCGTTLLAGAKAAYAIGEQDDEGLANLSKSLMKIASAVRSGMGGTSGALYGIFLNSFVSGVQRNFEEIKEVNIQLFAKSAVQALETLKGYTNARENSRTLMDALIPFVNELSNAVFNDKKGTLDALQRAAQAAQDGAEATKWMKSSFGRSTYVGASEEDDENPTKGIPDPGACGIVSIITAIQSGLQLPN</sequence>
<keyword evidence="8" id="KW-0067">ATP-binding</keyword>
<evidence type="ECO:0000256" key="6">
    <source>
        <dbReference type="ARBA" id="ARBA00022777"/>
    </source>
</evidence>
<dbReference type="InterPro" id="IPR050861">
    <property type="entry name" value="Dihydroxyacetone_Kinase"/>
</dbReference>
<dbReference type="Gene3D" id="1.25.40.340">
    <property type="match status" value="1"/>
</dbReference>
<dbReference type="GO" id="GO:0050354">
    <property type="term" value="F:triokinase activity"/>
    <property type="evidence" value="ECO:0007669"/>
    <property type="project" value="UniProtKB-EC"/>
</dbReference>
<dbReference type="GeneID" id="81384816"/>
<dbReference type="AlphaFoldDB" id="A0A9W9NV07"/>
<comment type="catalytic activity">
    <reaction evidence="9">
        <text>D-glyceraldehyde + ATP = D-glyceraldehyde 3-phosphate + ADP + H(+)</text>
        <dbReference type="Rhea" id="RHEA:13941"/>
        <dbReference type="ChEBI" id="CHEBI:15378"/>
        <dbReference type="ChEBI" id="CHEBI:17378"/>
        <dbReference type="ChEBI" id="CHEBI:30616"/>
        <dbReference type="ChEBI" id="CHEBI:59776"/>
        <dbReference type="ChEBI" id="CHEBI:456216"/>
        <dbReference type="EC" id="2.7.1.28"/>
    </reaction>
</comment>
<dbReference type="NCBIfam" id="TIGR02361">
    <property type="entry name" value="dak_ATP"/>
    <property type="match status" value="1"/>
</dbReference>
<evidence type="ECO:0000313" key="16">
    <source>
        <dbReference type="EMBL" id="KAJ5226725.1"/>
    </source>
</evidence>
<dbReference type="SMART" id="SM01120">
    <property type="entry name" value="Dak2"/>
    <property type="match status" value="1"/>
</dbReference>
<dbReference type="FunFam" id="1.25.40.340:FF:000001">
    <property type="entry name" value="Dihydroxyacetone kinase 1"/>
    <property type="match status" value="1"/>
</dbReference>
<dbReference type="GO" id="GO:0005829">
    <property type="term" value="C:cytosol"/>
    <property type="evidence" value="ECO:0007669"/>
    <property type="project" value="TreeGrafter"/>
</dbReference>
<evidence type="ECO:0000313" key="17">
    <source>
        <dbReference type="Proteomes" id="UP001147733"/>
    </source>
</evidence>
<dbReference type="SUPFAM" id="SSF82549">
    <property type="entry name" value="DAK1/DegV-like"/>
    <property type="match status" value="1"/>
</dbReference>
<dbReference type="Gene3D" id="3.40.50.10440">
    <property type="entry name" value="Dihydroxyacetone kinase, domain 1"/>
    <property type="match status" value="1"/>
</dbReference>
<reference evidence="16" key="2">
    <citation type="journal article" date="2023" name="IMA Fungus">
        <title>Comparative genomic study of the Penicillium genus elucidates a diverse pangenome and 15 lateral gene transfer events.</title>
        <authorList>
            <person name="Petersen C."/>
            <person name="Sorensen T."/>
            <person name="Nielsen M.R."/>
            <person name="Sondergaard T.E."/>
            <person name="Sorensen J.L."/>
            <person name="Fitzpatrick D.A."/>
            <person name="Frisvad J.C."/>
            <person name="Nielsen K.L."/>
        </authorList>
    </citation>
    <scope>NUCLEOTIDE SEQUENCE</scope>
    <source>
        <strain evidence="16">IBT 23319</strain>
    </source>
</reference>
<protein>
    <submittedName>
        <fullName evidence="16">Dihydroxyacetone kinase</fullName>
    </submittedName>
</protein>
<reference evidence="16" key="1">
    <citation type="submission" date="2022-11" db="EMBL/GenBank/DDBJ databases">
        <authorList>
            <person name="Petersen C."/>
        </authorList>
    </citation>
    <scope>NUCLEOTIDE SEQUENCE</scope>
    <source>
        <strain evidence="16">IBT 23319</strain>
    </source>
</reference>
<feature type="domain" description="DhaK" evidence="15">
    <location>
        <begin position="9"/>
        <end position="351"/>
    </location>
</feature>
<dbReference type="InterPro" id="IPR004007">
    <property type="entry name" value="DhaL_dom"/>
</dbReference>
<accession>A0A9W9NV07</accession>
<dbReference type="PROSITE" id="PS51481">
    <property type="entry name" value="DHAK"/>
    <property type="match status" value="1"/>
</dbReference>
<evidence type="ECO:0000256" key="11">
    <source>
        <dbReference type="PIRSR" id="PIRSR612734-1"/>
    </source>
</evidence>
<keyword evidence="17" id="KW-1185">Reference proteome</keyword>
<dbReference type="InterPro" id="IPR036117">
    <property type="entry name" value="DhaL_dom_sf"/>
</dbReference>
<comment type="caution">
    <text evidence="16">The sequence shown here is derived from an EMBL/GenBank/DDBJ whole genome shotgun (WGS) entry which is preliminary data.</text>
</comment>
<comment type="function">
    <text evidence="1">Catalyzes both the phosphorylation of dihydroxyacetone and of glyceraldehyde.</text>
</comment>
<dbReference type="Pfam" id="PF02734">
    <property type="entry name" value="Dak2"/>
    <property type="match status" value="1"/>
</dbReference>
<name>A0A9W9NV07_PENCI</name>
<evidence type="ECO:0000256" key="13">
    <source>
        <dbReference type="SAM" id="MobiDB-lite"/>
    </source>
</evidence>
<dbReference type="EMBL" id="JAPQKT010000006">
    <property type="protein sequence ID" value="KAJ5226725.1"/>
    <property type="molecule type" value="Genomic_DNA"/>
</dbReference>
<dbReference type="PROSITE" id="PS51480">
    <property type="entry name" value="DHAL"/>
    <property type="match status" value="1"/>
</dbReference>
<feature type="binding site" evidence="12">
    <location>
        <position position="106"/>
    </location>
    <ligand>
        <name>substrate</name>
    </ligand>
</feature>
<dbReference type="Proteomes" id="UP001147733">
    <property type="component" value="Unassembled WGS sequence"/>
</dbReference>
<evidence type="ECO:0000256" key="10">
    <source>
        <dbReference type="ARBA" id="ARBA00048898"/>
    </source>
</evidence>
<evidence type="ECO:0000259" key="15">
    <source>
        <dbReference type="PROSITE" id="PS51481"/>
    </source>
</evidence>
<dbReference type="Pfam" id="PF02733">
    <property type="entry name" value="Dak1"/>
    <property type="match status" value="1"/>
</dbReference>
<gene>
    <name evidence="16" type="ORF">N7469_006731</name>
</gene>
<dbReference type="RefSeq" id="XP_056499090.1">
    <property type="nucleotide sequence ID" value="XM_056645649.1"/>
</dbReference>
<dbReference type="OrthoDB" id="1724672at2759"/>
<evidence type="ECO:0000256" key="7">
    <source>
        <dbReference type="ARBA" id="ARBA00022798"/>
    </source>
</evidence>
<comment type="similarity">
    <text evidence="3">Belongs to the dihydroxyacetone kinase (DAK) family.</text>
</comment>
<evidence type="ECO:0000256" key="4">
    <source>
        <dbReference type="ARBA" id="ARBA00022679"/>
    </source>
</evidence>
<evidence type="ECO:0000256" key="5">
    <source>
        <dbReference type="ARBA" id="ARBA00022741"/>
    </source>
</evidence>
<dbReference type="InterPro" id="IPR012734">
    <property type="entry name" value="DhaK_ATP"/>
</dbReference>
<keyword evidence="4" id="KW-0808">Transferase</keyword>
<dbReference type="GO" id="GO:0019563">
    <property type="term" value="P:glycerol catabolic process"/>
    <property type="evidence" value="ECO:0007669"/>
    <property type="project" value="TreeGrafter"/>
</dbReference>
<feature type="binding site" evidence="12">
    <location>
        <position position="111"/>
    </location>
    <ligand>
        <name>substrate</name>
    </ligand>
</feature>
<dbReference type="FunFam" id="3.30.1180.20:FF:000001">
    <property type="entry name" value="Dihydroxyacetone kinase 1"/>
    <property type="match status" value="1"/>
</dbReference>
<feature type="region of interest" description="Disordered" evidence="13">
    <location>
        <begin position="357"/>
        <end position="378"/>
    </location>
</feature>
<keyword evidence="7" id="KW-0319">Glycerol metabolism</keyword>
<evidence type="ECO:0000256" key="2">
    <source>
        <dbReference type="ARBA" id="ARBA00004778"/>
    </source>
</evidence>
<organism evidence="16 17">
    <name type="scientific">Penicillium citrinum</name>
    <dbReference type="NCBI Taxonomy" id="5077"/>
    <lineage>
        <taxon>Eukaryota</taxon>
        <taxon>Fungi</taxon>
        <taxon>Dikarya</taxon>
        <taxon>Ascomycota</taxon>
        <taxon>Pezizomycotina</taxon>
        <taxon>Eurotiomycetes</taxon>
        <taxon>Eurotiomycetidae</taxon>
        <taxon>Eurotiales</taxon>
        <taxon>Aspergillaceae</taxon>
        <taxon>Penicillium</taxon>
    </lineage>
</organism>
<feature type="active site" description="Tele-hemiaminal-histidine intermediate" evidence="11">
    <location>
        <position position="221"/>
    </location>
</feature>
<evidence type="ECO:0000256" key="8">
    <source>
        <dbReference type="ARBA" id="ARBA00022840"/>
    </source>
</evidence>
<keyword evidence="5" id="KW-0547">Nucleotide-binding</keyword>
<comment type="pathway">
    <text evidence="2">Polyol metabolism; glycerol fermentation; glycerone phosphate from glycerol (oxidative route): step 2/2.</text>
</comment>
<dbReference type="SUPFAM" id="SSF101473">
    <property type="entry name" value="DhaL-like"/>
    <property type="match status" value="1"/>
</dbReference>
<evidence type="ECO:0000259" key="14">
    <source>
        <dbReference type="PROSITE" id="PS51480"/>
    </source>
</evidence>
<keyword evidence="6 16" id="KW-0418">Kinase</keyword>
<feature type="domain" description="DhaL" evidence="14">
    <location>
        <begin position="387"/>
        <end position="601"/>
    </location>
</feature>
<evidence type="ECO:0000256" key="9">
    <source>
        <dbReference type="ARBA" id="ARBA00047974"/>
    </source>
</evidence>
<dbReference type="GO" id="GO:0004371">
    <property type="term" value="F:glycerone kinase activity"/>
    <property type="evidence" value="ECO:0007669"/>
    <property type="project" value="UniProtKB-EC"/>
</dbReference>
<dbReference type="FunFam" id="3.40.50.10440:FF:000001">
    <property type="entry name" value="Dihydroxyacetone kinase, DhaK subunit"/>
    <property type="match status" value="1"/>
</dbReference>
<evidence type="ECO:0000256" key="1">
    <source>
        <dbReference type="ARBA" id="ARBA00003264"/>
    </source>
</evidence>
<feature type="binding site" evidence="12">
    <location>
        <begin position="55"/>
        <end position="58"/>
    </location>
    <ligand>
        <name>substrate</name>
    </ligand>
</feature>
<comment type="catalytic activity">
    <reaction evidence="10">
        <text>dihydroxyacetone + ATP = dihydroxyacetone phosphate + ADP + H(+)</text>
        <dbReference type="Rhea" id="RHEA:15773"/>
        <dbReference type="ChEBI" id="CHEBI:15378"/>
        <dbReference type="ChEBI" id="CHEBI:16016"/>
        <dbReference type="ChEBI" id="CHEBI:30616"/>
        <dbReference type="ChEBI" id="CHEBI:57642"/>
        <dbReference type="ChEBI" id="CHEBI:456216"/>
        <dbReference type="EC" id="2.7.1.29"/>
    </reaction>
</comment>
<dbReference type="InterPro" id="IPR004006">
    <property type="entry name" value="DhaK_dom"/>
</dbReference>
<evidence type="ECO:0000256" key="12">
    <source>
        <dbReference type="PIRSR" id="PIRSR612734-2"/>
    </source>
</evidence>
<proteinExistence type="inferred from homology"/>
<dbReference type="PANTHER" id="PTHR28629:SF1">
    <property type="entry name" value="YALI0F01606P"/>
    <property type="match status" value="1"/>
</dbReference>
<evidence type="ECO:0000256" key="3">
    <source>
        <dbReference type="ARBA" id="ARBA00008757"/>
    </source>
</evidence>
<dbReference type="GO" id="GO:0005524">
    <property type="term" value="F:ATP binding"/>
    <property type="evidence" value="ECO:0007669"/>
    <property type="project" value="UniProtKB-KW"/>
</dbReference>
<feature type="compositionally biased region" description="Polar residues" evidence="13">
    <location>
        <begin position="357"/>
        <end position="367"/>
    </location>
</feature>
<dbReference type="PANTHER" id="PTHR28629">
    <property type="entry name" value="TRIOKINASE/FMN CYCLASE"/>
    <property type="match status" value="1"/>
</dbReference>